<dbReference type="CDD" id="cd14792">
    <property type="entry name" value="GH27"/>
    <property type="match status" value="1"/>
</dbReference>
<dbReference type="Gene3D" id="3.20.20.70">
    <property type="entry name" value="Aldolase class I"/>
    <property type="match status" value="1"/>
</dbReference>
<protein>
    <recommendedName>
        <fullName evidence="10">Alpha-galactosidase</fullName>
        <ecNumber evidence="10">3.2.1.-</ecNumber>
    </recommendedName>
</protein>
<evidence type="ECO:0000313" key="13">
    <source>
        <dbReference type="Proteomes" id="UP000494165"/>
    </source>
</evidence>
<dbReference type="SUPFAM" id="SSF51445">
    <property type="entry name" value="(Trans)glycosidases"/>
    <property type="match status" value="1"/>
</dbReference>
<dbReference type="OrthoDB" id="5795902at2759"/>
<dbReference type="EMBL" id="CADEPI010000012">
    <property type="protein sequence ID" value="CAB3363450.1"/>
    <property type="molecule type" value="Genomic_DNA"/>
</dbReference>
<dbReference type="InterPro" id="IPR013780">
    <property type="entry name" value="Glyco_hydro_b"/>
</dbReference>
<evidence type="ECO:0000313" key="12">
    <source>
        <dbReference type="EMBL" id="CAB3363450.1"/>
    </source>
</evidence>
<keyword evidence="5" id="KW-0443">Lipid metabolism</keyword>
<dbReference type="PRINTS" id="PR00740">
    <property type="entry name" value="GLHYDRLASE27"/>
</dbReference>
<dbReference type="Proteomes" id="UP000494165">
    <property type="component" value="Unassembled WGS sequence"/>
</dbReference>
<evidence type="ECO:0000256" key="3">
    <source>
        <dbReference type="ARBA" id="ARBA00011738"/>
    </source>
</evidence>
<comment type="caution">
    <text evidence="12">The sequence shown here is derived from an EMBL/GenBank/DDBJ whole genome shotgun (WGS) entry which is preliminary data.</text>
</comment>
<evidence type="ECO:0000256" key="10">
    <source>
        <dbReference type="RuleBase" id="RU361168"/>
    </source>
</evidence>
<feature type="domain" description="Alpha galactosidase A C-terminal" evidence="11">
    <location>
        <begin position="284"/>
        <end position="372"/>
    </location>
</feature>
<dbReference type="PANTHER" id="PTHR11452">
    <property type="entry name" value="ALPHA-GALACTOSIDASE/ALPHA-N-ACETYLGALACTOSAMINIDASE"/>
    <property type="match status" value="1"/>
</dbReference>
<comment type="similarity">
    <text evidence="2 10">Belongs to the glycosyl hydrolase 27 family.</text>
</comment>
<evidence type="ECO:0000256" key="1">
    <source>
        <dbReference type="ARBA" id="ARBA00004371"/>
    </source>
</evidence>
<dbReference type="Pfam" id="PF17450">
    <property type="entry name" value="Melibiase_2_C"/>
    <property type="match status" value="1"/>
</dbReference>
<accession>A0A8S1C3Q9</accession>
<evidence type="ECO:0000256" key="8">
    <source>
        <dbReference type="ARBA" id="ARBA00023228"/>
    </source>
</evidence>
<dbReference type="GO" id="GO:0004557">
    <property type="term" value="F:alpha-galactosidase activity"/>
    <property type="evidence" value="ECO:0007669"/>
    <property type="project" value="TreeGrafter"/>
</dbReference>
<sequence length="391" mass="44627">MGWLAWQRFRCITNCTLYPDDCISDKLFRTMADLLVSEGYAAVGYNYINIDDCWLSKERGPDGRLQADPERFPYGIKDLAAYVHSKGLNFGIYEDFGNFTCAGYPGVIDNLKLDAETFASWDVDYIKLDGCYAELEQMETGYPEFGLYMNQTGRPMVYSCSWPAYQTEQGIDPNYAVLAEHCNLWRNYDDIQDSYASLRHIIDYFGQKQDNMTPHAGPGHWNDPDMLLIGNYGLSYDQSRMQMAIWAILAAPLFMSVDLRTIRPEHKEILQNTRIIAVNQDPLGIQGQIVYNTSKIEIWTRKITPVQGDQYSYAIAVVSRRDDGYPYRVQVPLRDVGLTNPSGYLVQDLYGDTTENQLLPDDLIDVRVNPSGVVFWRANIVTDLPSVTTIY</sequence>
<dbReference type="InterPro" id="IPR013785">
    <property type="entry name" value="Aldolase_TIM"/>
</dbReference>
<keyword evidence="7" id="KW-0325">Glycoprotein</keyword>
<dbReference type="GO" id="GO:0005764">
    <property type="term" value="C:lysosome"/>
    <property type="evidence" value="ECO:0007669"/>
    <property type="project" value="UniProtKB-SubCell"/>
</dbReference>
<dbReference type="InterPro" id="IPR035373">
    <property type="entry name" value="Melibiase/NAGA_C"/>
</dbReference>
<keyword evidence="6 10" id="KW-1015">Disulfide bond</keyword>
<dbReference type="GO" id="GO:0009311">
    <property type="term" value="P:oligosaccharide metabolic process"/>
    <property type="evidence" value="ECO:0007669"/>
    <property type="project" value="TreeGrafter"/>
</dbReference>
<name>A0A8S1C3Q9_9INSE</name>
<dbReference type="GO" id="GO:0016020">
    <property type="term" value="C:membrane"/>
    <property type="evidence" value="ECO:0007669"/>
    <property type="project" value="GOC"/>
</dbReference>
<proteinExistence type="inferred from homology"/>
<keyword evidence="9 10" id="KW-0326">Glycosidase</keyword>
<keyword evidence="8" id="KW-0458">Lysosome</keyword>
<dbReference type="FunFam" id="2.60.40.1180:FF:000032">
    <property type="entry name" value="Alpha-galactosidase"/>
    <property type="match status" value="1"/>
</dbReference>
<dbReference type="Pfam" id="PF16499">
    <property type="entry name" value="Melibiase_2"/>
    <property type="match status" value="1"/>
</dbReference>
<evidence type="ECO:0000256" key="5">
    <source>
        <dbReference type="ARBA" id="ARBA00023098"/>
    </source>
</evidence>
<evidence type="ECO:0000256" key="4">
    <source>
        <dbReference type="ARBA" id="ARBA00022801"/>
    </source>
</evidence>
<comment type="subunit">
    <text evidence="3 10">Homodimer.</text>
</comment>
<reference evidence="12 13" key="1">
    <citation type="submission" date="2020-04" db="EMBL/GenBank/DDBJ databases">
        <authorList>
            <person name="Alioto T."/>
            <person name="Alioto T."/>
            <person name="Gomez Garrido J."/>
        </authorList>
    </citation>
    <scope>NUCLEOTIDE SEQUENCE [LARGE SCALE GENOMIC DNA]</scope>
</reference>
<evidence type="ECO:0000256" key="9">
    <source>
        <dbReference type="ARBA" id="ARBA00023295"/>
    </source>
</evidence>
<dbReference type="PANTHER" id="PTHR11452:SF66">
    <property type="entry name" value="ALPHA-GALACTOSIDASE"/>
    <property type="match status" value="1"/>
</dbReference>
<organism evidence="12 13">
    <name type="scientific">Cloeon dipterum</name>
    <dbReference type="NCBI Taxonomy" id="197152"/>
    <lineage>
        <taxon>Eukaryota</taxon>
        <taxon>Metazoa</taxon>
        <taxon>Ecdysozoa</taxon>
        <taxon>Arthropoda</taxon>
        <taxon>Hexapoda</taxon>
        <taxon>Insecta</taxon>
        <taxon>Pterygota</taxon>
        <taxon>Palaeoptera</taxon>
        <taxon>Ephemeroptera</taxon>
        <taxon>Pisciforma</taxon>
        <taxon>Baetidae</taxon>
        <taxon>Cloeon</taxon>
    </lineage>
</organism>
<evidence type="ECO:0000256" key="6">
    <source>
        <dbReference type="ARBA" id="ARBA00023157"/>
    </source>
</evidence>
<dbReference type="EC" id="3.2.1.-" evidence="10"/>
<dbReference type="SUPFAM" id="SSF51011">
    <property type="entry name" value="Glycosyl hydrolase domain"/>
    <property type="match status" value="1"/>
</dbReference>
<evidence type="ECO:0000256" key="2">
    <source>
        <dbReference type="ARBA" id="ARBA00009743"/>
    </source>
</evidence>
<dbReference type="FunFam" id="3.20.20.70:FF:000070">
    <property type="entry name" value="Alpha-galactosidase"/>
    <property type="match status" value="1"/>
</dbReference>
<dbReference type="GO" id="GO:0019377">
    <property type="term" value="P:glycolipid catabolic process"/>
    <property type="evidence" value="ECO:0007669"/>
    <property type="project" value="UniProtKB-ARBA"/>
</dbReference>
<dbReference type="InterPro" id="IPR017853">
    <property type="entry name" value="GH"/>
</dbReference>
<dbReference type="InterPro" id="IPR002241">
    <property type="entry name" value="Glyco_hydro_27"/>
</dbReference>
<evidence type="ECO:0000256" key="7">
    <source>
        <dbReference type="ARBA" id="ARBA00023180"/>
    </source>
</evidence>
<dbReference type="GO" id="GO:0016139">
    <property type="term" value="P:glycoside catabolic process"/>
    <property type="evidence" value="ECO:0007669"/>
    <property type="project" value="TreeGrafter"/>
</dbReference>
<comment type="subcellular location">
    <subcellularLocation>
        <location evidence="1">Lysosome</location>
    </subcellularLocation>
</comment>
<dbReference type="AlphaFoldDB" id="A0A8S1C3Q9"/>
<keyword evidence="4 10" id="KW-0378">Hydrolase</keyword>
<dbReference type="Gene3D" id="2.60.40.1180">
    <property type="entry name" value="Golgi alpha-mannosidase II"/>
    <property type="match status" value="1"/>
</dbReference>
<keyword evidence="13" id="KW-1185">Reference proteome</keyword>
<gene>
    <name evidence="12" type="ORF">CLODIP_2_CD02257</name>
</gene>
<evidence type="ECO:0000259" key="11">
    <source>
        <dbReference type="Pfam" id="PF17450"/>
    </source>
</evidence>